<name>A0A1B6NUN3_9ZZZZ</name>
<dbReference type="AlphaFoldDB" id="A0A1B6NUN3"/>
<sequence>PVQFEITPNTGESILAWGKESWIKTL</sequence>
<comment type="caution">
    <text evidence="1">The sequence shown here is derived from an EMBL/GenBank/DDBJ whole genome shotgun (WGS) entry which is preliminary data.</text>
</comment>
<accession>A0A1B6NUN3</accession>
<proteinExistence type="predicted"/>
<dbReference type="EMBL" id="AYSL01000797">
    <property type="protein sequence ID" value="KTF07031.1"/>
    <property type="molecule type" value="Genomic_DNA"/>
</dbReference>
<evidence type="ECO:0000313" key="1">
    <source>
        <dbReference type="EMBL" id="KTF07031.1"/>
    </source>
</evidence>
<reference evidence="1" key="1">
    <citation type="submission" date="2013-11" db="EMBL/GenBank/DDBJ databases">
        <title>Microbial diversity, functional groups and degradation webs in Northern and Southern Mediterranean and Red Sea marine crude oil polluted sites.</title>
        <authorList>
            <person name="Daffonchio D."/>
            <person name="Mapelli F."/>
            <person name="Ferrer M."/>
            <person name="Richter M."/>
            <person name="Cherif A."/>
            <person name="Malkawi H.I."/>
            <person name="Yakimov M.M."/>
            <person name="Abdel-Fattah Y.R."/>
            <person name="Blaghen M."/>
            <person name="Golyshin P.N."/>
            <person name="Kalogerakis N."/>
            <person name="Boon N."/>
            <person name="Magagnini M."/>
            <person name="Fava F."/>
        </authorList>
    </citation>
    <scope>NUCLEOTIDE SEQUENCE</scope>
</reference>
<protein>
    <submittedName>
        <fullName evidence="1">Uncharacterized protein</fullName>
    </submittedName>
</protein>
<feature type="non-terminal residue" evidence="1">
    <location>
        <position position="1"/>
    </location>
</feature>
<organism evidence="1">
    <name type="scientific">marine sediment metagenome</name>
    <dbReference type="NCBI Taxonomy" id="412755"/>
    <lineage>
        <taxon>unclassified sequences</taxon>
        <taxon>metagenomes</taxon>
        <taxon>ecological metagenomes</taxon>
    </lineage>
</organism>
<gene>
    <name evidence="1" type="ORF">MGSAQ_001473</name>
</gene>